<evidence type="ECO:0000256" key="2">
    <source>
        <dbReference type="SAM" id="MobiDB-lite"/>
    </source>
</evidence>
<keyword evidence="5" id="KW-1185">Reference proteome</keyword>
<gene>
    <name evidence="4" type="ORF">DM02DRAFT_647753</name>
</gene>
<dbReference type="GO" id="GO:0000981">
    <property type="term" value="F:DNA-binding transcription factor activity, RNA polymerase II-specific"/>
    <property type="evidence" value="ECO:0007669"/>
    <property type="project" value="InterPro"/>
</dbReference>
<accession>A0A2V1EDG6</accession>
<dbReference type="OrthoDB" id="5394557at2759"/>
<proteinExistence type="predicted"/>
<dbReference type="EMBL" id="KZ805300">
    <property type="protein sequence ID" value="PVI08386.1"/>
    <property type="molecule type" value="Genomic_DNA"/>
</dbReference>
<reference evidence="4 5" key="1">
    <citation type="journal article" date="2018" name="Sci. Rep.">
        <title>Comparative genomics provides insights into the lifestyle and reveals functional heterogeneity of dark septate endophytic fungi.</title>
        <authorList>
            <person name="Knapp D.G."/>
            <person name="Nemeth J.B."/>
            <person name="Barry K."/>
            <person name="Hainaut M."/>
            <person name="Henrissat B."/>
            <person name="Johnson J."/>
            <person name="Kuo A."/>
            <person name="Lim J.H.P."/>
            <person name="Lipzen A."/>
            <person name="Nolan M."/>
            <person name="Ohm R.A."/>
            <person name="Tamas L."/>
            <person name="Grigoriev I.V."/>
            <person name="Spatafora J.W."/>
            <person name="Nagy L.G."/>
            <person name="Kovacs G.M."/>
        </authorList>
    </citation>
    <scope>NUCLEOTIDE SEQUENCE [LARGE SCALE GENOMIC DNA]</scope>
    <source>
        <strain evidence="4 5">DSE2036</strain>
    </source>
</reference>
<evidence type="ECO:0000259" key="3">
    <source>
        <dbReference type="PROSITE" id="PS50048"/>
    </source>
</evidence>
<dbReference type="Pfam" id="PF00172">
    <property type="entry name" value="Zn_clus"/>
    <property type="match status" value="1"/>
</dbReference>
<dbReference type="Proteomes" id="UP000244855">
    <property type="component" value="Unassembled WGS sequence"/>
</dbReference>
<evidence type="ECO:0000313" key="5">
    <source>
        <dbReference type="Proteomes" id="UP000244855"/>
    </source>
</evidence>
<feature type="compositionally biased region" description="Polar residues" evidence="2">
    <location>
        <begin position="395"/>
        <end position="404"/>
    </location>
</feature>
<evidence type="ECO:0000256" key="1">
    <source>
        <dbReference type="ARBA" id="ARBA00023242"/>
    </source>
</evidence>
<protein>
    <recommendedName>
        <fullName evidence="3">Zn(2)-C6 fungal-type domain-containing protein</fullName>
    </recommendedName>
</protein>
<dbReference type="Gene3D" id="4.10.240.10">
    <property type="entry name" value="Zn(2)-C6 fungal-type DNA-binding domain"/>
    <property type="match status" value="1"/>
</dbReference>
<evidence type="ECO:0000313" key="4">
    <source>
        <dbReference type="EMBL" id="PVI08386.1"/>
    </source>
</evidence>
<dbReference type="SMART" id="SM00066">
    <property type="entry name" value="GAL4"/>
    <property type="match status" value="1"/>
</dbReference>
<feature type="compositionally biased region" description="Polar residues" evidence="2">
    <location>
        <begin position="454"/>
        <end position="467"/>
    </location>
</feature>
<dbReference type="STRING" id="97972.A0A2V1EDG6"/>
<dbReference type="InterPro" id="IPR036864">
    <property type="entry name" value="Zn2-C6_fun-type_DNA-bd_sf"/>
</dbReference>
<feature type="region of interest" description="Disordered" evidence="2">
    <location>
        <begin position="395"/>
        <end position="467"/>
    </location>
</feature>
<dbReference type="PROSITE" id="PS50048">
    <property type="entry name" value="ZN2_CY6_FUNGAL_2"/>
    <property type="match status" value="1"/>
</dbReference>
<dbReference type="GO" id="GO:0008270">
    <property type="term" value="F:zinc ion binding"/>
    <property type="evidence" value="ECO:0007669"/>
    <property type="project" value="InterPro"/>
</dbReference>
<dbReference type="InterPro" id="IPR001138">
    <property type="entry name" value="Zn2Cys6_DnaBD"/>
</dbReference>
<keyword evidence="1" id="KW-0539">Nucleus</keyword>
<dbReference type="AlphaFoldDB" id="A0A2V1EDG6"/>
<organism evidence="4 5">
    <name type="scientific">Periconia macrospinosa</name>
    <dbReference type="NCBI Taxonomy" id="97972"/>
    <lineage>
        <taxon>Eukaryota</taxon>
        <taxon>Fungi</taxon>
        <taxon>Dikarya</taxon>
        <taxon>Ascomycota</taxon>
        <taxon>Pezizomycotina</taxon>
        <taxon>Dothideomycetes</taxon>
        <taxon>Pleosporomycetidae</taxon>
        <taxon>Pleosporales</taxon>
        <taxon>Massarineae</taxon>
        <taxon>Periconiaceae</taxon>
        <taxon>Periconia</taxon>
    </lineage>
</organism>
<name>A0A2V1EDG6_9PLEO</name>
<sequence length="480" mass="52441">MEFEAGHRYTQDPSLAYGQQYFYHDRNIPFAVGHHGRINPRGYPFGVPFASPSRVRPTMNRDEANNEGGPARRRVPVACARCRKRKIRCSGDPGDASACGNCKAAGIDPSQCQFHRVGSGEATKVIDKITYHNNAAVAMQMYEGGAESMYPRTPYPQLDTKSTYPSVWPASCAENTSPVDAYSLEPSAYLAGQQAMATYPSNYRWSQSSKASLGNSYLEPDPVSGFNTQNLSVSYMSTNVRNNAPPEAGSPLNMTSLQISLPERHTSDAAVPQRQLPIPQPSPAQTTRNIVDQMQDRRLRSVQGAPNPLSSSTGFSRLPILCDDVPSTAATESSAAAPVSSSCPTDPVISYVTAVSAEDIPATSVENQPQINFSTSTLLDGLPASAVPTTYSNFRNYNLPTSSPDDPHETRPSPPTNVYGYSPSCSRRRVGDSRNDEALYSPRNTRQPRHQHSLENVQRDSLNNRSVPVERATTNLNRIY</sequence>
<dbReference type="SUPFAM" id="SSF57701">
    <property type="entry name" value="Zn2/Cys6 DNA-binding domain"/>
    <property type="match status" value="1"/>
</dbReference>
<dbReference type="CDD" id="cd00067">
    <property type="entry name" value="GAL4"/>
    <property type="match status" value="1"/>
</dbReference>
<feature type="domain" description="Zn(2)-C6 fungal-type" evidence="3">
    <location>
        <begin position="78"/>
        <end position="114"/>
    </location>
</feature>